<reference evidence="1" key="1">
    <citation type="submission" date="2020-05" db="EMBL/GenBank/DDBJ databases">
        <authorList>
            <person name="Chiriac C."/>
            <person name="Salcher M."/>
            <person name="Ghai R."/>
            <person name="Kavagutti S V."/>
        </authorList>
    </citation>
    <scope>NUCLEOTIDE SEQUENCE</scope>
</reference>
<accession>A0A6J7G6R8</accession>
<organism evidence="1">
    <name type="scientific">freshwater metagenome</name>
    <dbReference type="NCBI Taxonomy" id="449393"/>
    <lineage>
        <taxon>unclassified sequences</taxon>
        <taxon>metagenomes</taxon>
        <taxon>ecological metagenomes</taxon>
    </lineage>
</organism>
<protein>
    <submittedName>
        <fullName evidence="1">Unannotated protein</fullName>
    </submittedName>
</protein>
<name>A0A6J7G6R8_9ZZZZ</name>
<dbReference type="Gene3D" id="3.30.300.180">
    <property type="match status" value="1"/>
</dbReference>
<sequence>MSSGDPHGPVAVSGTPPEVAWSLMARRARAAIGEGLESVQLRVWLAQLSAAALDGDLLVLDAPSEAQEGIERELADILASAAKDLGLQVTGSWMLTEAALDAGEGSSPLEVAWAAIVRDARARIGGDEWDSWLAVLRPVSCDGDRFWVHAPEHARSWVESRLAPLLGAAASRTLGRPLTVQLVGAGEGRDLLGAHHLQGESSGRRRGLVPAQATMAPVPAALLCARGDADATAMGRRARYAQHPSKRPGELTPRDVTIAATLQTAALYNAIEELSGGRVAVSTTAVELWRALDPAGREERQPPYDARESLRGSLTRISAFYALCGLPVAVEVAVRPGRWELAHVAPAGFGAGGRRPTIRLVLEGEVLEQLRAWGRGRRVAGRDRPAWTGSPVEGYAILRLDHLRAIRSACELATYVICDALPAVDGRGRPLSRGELRQARRRGGARRTLRLSGRTVGELGDRLGVRHQRAGRRAARLMEVLLRLRALAPERFGRPAVRITDRGVFEFVLPLVDTARDTGEDRDAVQAVVARQLRQARRVLGELVAFPEHLQAAPHRGPPAA</sequence>
<dbReference type="InterPro" id="IPR038454">
    <property type="entry name" value="DnaA_N_sf"/>
</dbReference>
<evidence type="ECO:0000313" key="1">
    <source>
        <dbReference type="EMBL" id="CAB4900350.1"/>
    </source>
</evidence>
<dbReference type="EMBL" id="CAFBMK010000018">
    <property type="protein sequence ID" value="CAB4900350.1"/>
    <property type="molecule type" value="Genomic_DNA"/>
</dbReference>
<gene>
    <name evidence="1" type="ORF">UFOPK3564_00534</name>
</gene>
<proteinExistence type="predicted"/>
<dbReference type="AlphaFoldDB" id="A0A6J7G6R8"/>